<evidence type="ECO:0000313" key="1">
    <source>
        <dbReference type="EMBL" id="KAJ0174500.1"/>
    </source>
</evidence>
<evidence type="ECO:0000313" key="2">
    <source>
        <dbReference type="Proteomes" id="UP000824533"/>
    </source>
</evidence>
<accession>A0ACC1CSU7</accession>
<proteinExistence type="predicted"/>
<sequence length="528" mass="59621">MAENKKCQINGINASAFEIRSSEELGRYIVAAHDLYPGDLVLTERPLVFGPKSMADPEATMPCVGCYKPVFTDVGERCASCGWPVCSGNCQGIKDPKHHGLECYILRARPECVLDNMADYYRHDALLPLRCVLLQKSDPEKWKVLNDMQSHMECRTPGTEAYDEADEFVVEYLMNIFITKLDEDTRKKYLPDISSEIIHKICGIIDTNALEIRLNDGAELYALYPTTYLIEHSCIPNTKHTFNQSPKDRNELYKITIKAVVPIQKDEHIATMYSHALWGTQARRQHLKDTKYFACKCPRCSDPTEMGTYLSAMKCLGDGTAPCDGIHLPQDPLDDETDWSCNKCPMKLSNSQVNMIIGQMGEEVENVLMMGGSVTILENLLCRLSTFLHPNHYHLYSIKHSLVQLYGRQPGYTGQEILDKKIKMCKDLIEITRILDPGNARLSLYTSVLEHELHSALVIKSKKVNPDGSVKSVEEIKPLLTEAKIAIENALNALKDDLEEMSGKKLLGVIEDSKKDLKKYCEEKHLVL</sequence>
<dbReference type="EMBL" id="CM034403">
    <property type="protein sequence ID" value="KAJ0174500.1"/>
    <property type="molecule type" value="Genomic_DNA"/>
</dbReference>
<protein>
    <submittedName>
        <fullName evidence="1">Uncharacterized protein</fullName>
    </submittedName>
</protein>
<reference evidence="1 2" key="1">
    <citation type="journal article" date="2021" name="Front. Genet.">
        <title>Chromosome-Level Genome Assembly Reveals Significant Gene Expansion in the Toll and IMD Signaling Pathways of Dendrolimus kikuchii.</title>
        <authorList>
            <person name="Zhou J."/>
            <person name="Wu P."/>
            <person name="Xiong Z."/>
            <person name="Liu N."/>
            <person name="Zhao N."/>
            <person name="Ji M."/>
            <person name="Qiu Y."/>
            <person name="Yang B."/>
        </authorList>
    </citation>
    <scope>NUCLEOTIDE SEQUENCE [LARGE SCALE GENOMIC DNA]</scope>
    <source>
        <strain evidence="1">Ann1</strain>
    </source>
</reference>
<keyword evidence="2" id="KW-1185">Reference proteome</keyword>
<organism evidence="1 2">
    <name type="scientific">Dendrolimus kikuchii</name>
    <dbReference type="NCBI Taxonomy" id="765133"/>
    <lineage>
        <taxon>Eukaryota</taxon>
        <taxon>Metazoa</taxon>
        <taxon>Ecdysozoa</taxon>
        <taxon>Arthropoda</taxon>
        <taxon>Hexapoda</taxon>
        <taxon>Insecta</taxon>
        <taxon>Pterygota</taxon>
        <taxon>Neoptera</taxon>
        <taxon>Endopterygota</taxon>
        <taxon>Lepidoptera</taxon>
        <taxon>Glossata</taxon>
        <taxon>Ditrysia</taxon>
        <taxon>Bombycoidea</taxon>
        <taxon>Lasiocampidae</taxon>
        <taxon>Dendrolimus</taxon>
    </lineage>
</organism>
<comment type="caution">
    <text evidence="1">The sequence shown here is derived from an EMBL/GenBank/DDBJ whole genome shotgun (WGS) entry which is preliminary data.</text>
</comment>
<dbReference type="Proteomes" id="UP000824533">
    <property type="component" value="Linkage Group LG17"/>
</dbReference>
<name>A0ACC1CSU7_9NEOP</name>
<gene>
    <name evidence="1" type="ORF">K1T71_009608</name>
</gene>